<evidence type="ECO:0000256" key="4">
    <source>
        <dbReference type="ARBA" id="ARBA00022833"/>
    </source>
</evidence>
<keyword evidence="1 6" id="KW-0645">Protease</keyword>
<keyword evidence="3 6" id="KW-0378">Hydrolase</keyword>
<keyword evidence="5 6" id="KW-0482">Metalloprotease</keyword>
<protein>
    <submittedName>
        <fullName evidence="9">M48 family metallopeptidase</fullName>
    </submittedName>
</protein>
<keyword evidence="4 6" id="KW-0862">Zinc</keyword>
<feature type="domain" description="Peptidase M48" evidence="8">
    <location>
        <begin position="69"/>
        <end position="218"/>
    </location>
</feature>
<comment type="caution">
    <text evidence="9">The sequence shown here is derived from an EMBL/GenBank/DDBJ whole genome shotgun (WGS) entry which is preliminary data.</text>
</comment>
<evidence type="ECO:0000256" key="1">
    <source>
        <dbReference type="ARBA" id="ARBA00022670"/>
    </source>
</evidence>
<dbReference type="Proteomes" id="UP001524586">
    <property type="component" value="Unassembled WGS sequence"/>
</dbReference>
<sequence>MRGFILACGFLATLAGDAAAFANNFCPGELEAALATRQKIFDEWPLRPVNDEATEFAQQLAMGLASRYSVNAGMIPWRIYLVRNLSPNAFSIGGGFVFINEGALTFAESEEELIAIIAHEIGHELAGHFCQNQRQQPAGNFLDYLLGNTLPSRREDIAHLGSLPQTIDPIKEQQADRIAISLLLASGYNPHTLLRVARRLPKDAGAHWVDSIRIQTLARLLENAPGFNDGPGSSAQFQKIKRILLNEAPVNRF</sequence>
<proteinExistence type="inferred from homology"/>
<accession>A0ABT1TZP3</accession>
<dbReference type="InterPro" id="IPR001915">
    <property type="entry name" value="Peptidase_M48"/>
</dbReference>
<evidence type="ECO:0000256" key="2">
    <source>
        <dbReference type="ARBA" id="ARBA00022723"/>
    </source>
</evidence>
<dbReference type="CDD" id="cd07324">
    <property type="entry name" value="M48C_Oma1-like"/>
    <property type="match status" value="1"/>
</dbReference>
<evidence type="ECO:0000259" key="8">
    <source>
        <dbReference type="Pfam" id="PF01435"/>
    </source>
</evidence>
<dbReference type="PANTHER" id="PTHR22726:SF1">
    <property type="entry name" value="METALLOENDOPEPTIDASE OMA1, MITOCHONDRIAL"/>
    <property type="match status" value="1"/>
</dbReference>
<organism evidence="9 10">
    <name type="scientific">Methylomonas rivi</name>
    <dbReference type="NCBI Taxonomy" id="2952226"/>
    <lineage>
        <taxon>Bacteria</taxon>
        <taxon>Pseudomonadati</taxon>
        <taxon>Pseudomonadota</taxon>
        <taxon>Gammaproteobacteria</taxon>
        <taxon>Methylococcales</taxon>
        <taxon>Methylococcaceae</taxon>
        <taxon>Methylomonas</taxon>
    </lineage>
</organism>
<feature type="signal peptide" evidence="7">
    <location>
        <begin position="1"/>
        <end position="20"/>
    </location>
</feature>
<dbReference type="Pfam" id="PF01435">
    <property type="entry name" value="Peptidase_M48"/>
    <property type="match status" value="1"/>
</dbReference>
<evidence type="ECO:0000313" key="10">
    <source>
        <dbReference type="Proteomes" id="UP001524586"/>
    </source>
</evidence>
<name>A0ABT1TZP3_9GAMM</name>
<comment type="cofactor">
    <cofactor evidence="6">
        <name>Zn(2+)</name>
        <dbReference type="ChEBI" id="CHEBI:29105"/>
    </cofactor>
    <text evidence="6">Binds 1 zinc ion per subunit.</text>
</comment>
<keyword evidence="10" id="KW-1185">Reference proteome</keyword>
<dbReference type="RefSeq" id="WP_256613347.1">
    <property type="nucleotide sequence ID" value="NZ_JANIBK010000003.1"/>
</dbReference>
<dbReference type="EMBL" id="JANIBK010000003">
    <property type="protein sequence ID" value="MCQ8127029.1"/>
    <property type="molecule type" value="Genomic_DNA"/>
</dbReference>
<dbReference type="Gene3D" id="3.30.2010.10">
    <property type="entry name" value="Metalloproteases ('zincins'), catalytic domain"/>
    <property type="match status" value="1"/>
</dbReference>
<evidence type="ECO:0000256" key="3">
    <source>
        <dbReference type="ARBA" id="ARBA00022801"/>
    </source>
</evidence>
<dbReference type="InterPro" id="IPR051156">
    <property type="entry name" value="Mito/Outer_Membr_Metalloprot"/>
</dbReference>
<gene>
    <name evidence="9" type="ORF">NP596_01065</name>
</gene>
<evidence type="ECO:0000256" key="6">
    <source>
        <dbReference type="RuleBase" id="RU003983"/>
    </source>
</evidence>
<evidence type="ECO:0000256" key="7">
    <source>
        <dbReference type="SAM" id="SignalP"/>
    </source>
</evidence>
<reference evidence="9 10" key="1">
    <citation type="submission" date="2022-07" db="EMBL/GenBank/DDBJ databases">
        <title>Methylomonas rivi sp. nov., Methylomonas rosea sp. nov., Methylomonas aureus sp. nov. and Methylomonas subterranea sp. nov., four novel methanotrophs isolated from a freshwater creek and the deep terrestrial subsurface.</title>
        <authorList>
            <person name="Abin C."/>
            <person name="Sankaranarayanan K."/>
            <person name="Garner C."/>
            <person name="Sindelar R."/>
            <person name="Kotary K."/>
            <person name="Garner R."/>
            <person name="Barclay S."/>
            <person name="Lawson P."/>
            <person name="Krumholz L."/>
        </authorList>
    </citation>
    <scope>NUCLEOTIDE SEQUENCE [LARGE SCALE GENOMIC DNA]</scope>
    <source>
        <strain evidence="9 10">WSC-6</strain>
    </source>
</reference>
<keyword evidence="2" id="KW-0479">Metal-binding</keyword>
<feature type="chain" id="PRO_5047175423" evidence="7">
    <location>
        <begin position="21"/>
        <end position="253"/>
    </location>
</feature>
<evidence type="ECO:0000256" key="5">
    <source>
        <dbReference type="ARBA" id="ARBA00023049"/>
    </source>
</evidence>
<dbReference type="PANTHER" id="PTHR22726">
    <property type="entry name" value="METALLOENDOPEPTIDASE OMA1"/>
    <property type="match status" value="1"/>
</dbReference>
<evidence type="ECO:0000313" key="9">
    <source>
        <dbReference type="EMBL" id="MCQ8127029.1"/>
    </source>
</evidence>
<keyword evidence="7" id="KW-0732">Signal</keyword>
<comment type="similarity">
    <text evidence="6">Belongs to the peptidase M48 family.</text>
</comment>